<organism evidence="1 2">
    <name type="scientific">Caerostris extrusa</name>
    <name type="common">Bark spider</name>
    <name type="synonym">Caerostris bankana</name>
    <dbReference type="NCBI Taxonomy" id="172846"/>
    <lineage>
        <taxon>Eukaryota</taxon>
        <taxon>Metazoa</taxon>
        <taxon>Ecdysozoa</taxon>
        <taxon>Arthropoda</taxon>
        <taxon>Chelicerata</taxon>
        <taxon>Arachnida</taxon>
        <taxon>Araneae</taxon>
        <taxon>Araneomorphae</taxon>
        <taxon>Entelegynae</taxon>
        <taxon>Araneoidea</taxon>
        <taxon>Araneidae</taxon>
        <taxon>Caerostris</taxon>
    </lineage>
</organism>
<keyword evidence="2" id="KW-1185">Reference proteome</keyword>
<dbReference type="Proteomes" id="UP001054945">
    <property type="component" value="Unassembled WGS sequence"/>
</dbReference>
<proteinExistence type="predicted"/>
<evidence type="ECO:0000313" key="2">
    <source>
        <dbReference type="Proteomes" id="UP001054945"/>
    </source>
</evidence>
<comment type="caution">
    <text evidence="1">The sequence shown here is derived from an EMBL/GenBank/DDBJ whole genome shotgun (WGS) entry which is preliminary data.</text>
</comment>
<dbReference type="AlphaFoldDB" id="A0AAV4MV43"/>
<dbReference type="EMBL" id="BPLR01002610">
    <property type="protein sequence ID" value="GIX75680.1"/>
    <property type="molecule type" value="Genomic_DNA"/>
</dbReference>
<accession>A0AAV4MV43</accession>
<gene>
    <name evidence="1" type="ORF">CEXT_71021</name>
</gene>
<name>A0AAV4MV43_CAEEX</name>
<evidence type="ECO:0000313" key="1">
    <source>
        <dbReference type="EMBL" id="GIX75680.1"/>
    </source>
</evidence>
<protein>
    <submittedName>
        <fullName evidence="1">Uncharacterized protein</fullName>
    </submittedName>
</protein>
<sequence length="100" mass="11198">MTYLFNPKVPEIASAAVLAFPGSLSRSISNRVENICPPPDRLNQLPPCYWGKSFGGRKDEWQNIFPASVKLKNKIDTLDFTTLLNITLNVSYSFFWGADG</sequence>
<reference evidence="1 2" key="1">
    <citation type="submission" date="2021-06" db="EMBL/GenBank/DDBJ databases">
        <title>Caerostris extrusa draft genome.</title>
        <authorList>
            <person name="Kono N."/>
            <person name="Arakawa K."/>
        </authorList>
    </citation>
    <scope>NUCLEOTIDE SEQUENCE [LARGE SCALE GENOMIC DNA]</scope>
</reference>